<dbReference type="AlphaFoldDB" id="A0A0C5VF67"/>
<dbReference type="EMBL" id="CP007142">
    <property type="protein sequence ID" value="AJQ93192.1"/>
    <property type="molecule type" value="Genomic_DNA"/>
</dbReference>
<protein>
    <submittedName>
        <fullName evidence="1">Uncharacterized protein</fullName>
    </submittedName>
</protein>
<gene>
    <name evidence="1" type="ORF">YC6258_01145</name>
</gene>
<evidence type="ECO:0000313" key="1">
    <source>
        <dbReference type="EMBL" id="AJQ93192.1"/>
    </source>
</evidence>
<sequence length="38" mass="4440">MDIILSFCEFAGQMTYRPKNVRPVRMHQHKLKANAGNH</sequence>
<evidence type="ECO:0000313" key="2">
    <source>
        <dbReference type="Proteomes" id="UP000032266"/>
    </source>
</evidence>
<dbReference type="HOGENOM" id="CLU_3328461_0_0_6"/>
<keyword evidence="2" id="KW-1185">Reference proteome</keyword>
<organism evidence="1 2">
    <name type="scientific">Gynuella sunshinyii YC6258</name>
    <dbReference type="NCBI Taxonomy" id="1445510"/>
    <lineage>
        <taxon>Bacteria</taxon>
        <taxon>Pseudomonadati</taxon>
        <taxon>Pseudomonadota</taxon>
        <taxon>Gammaproteobacteria</taxon>
        <taxon>Oceanospirillales</taxon>
        <taxon>Saccharospirillaceae</taxon>
        <taxon>Gynuella</taxon>
    </lineage>
</organism>
<dbReference type="KEGG" id="gsn:YC6258_01145"/>
<dbReference type="STRING" id="1445510.YC6258_01145"/>
<reference evidence="1 2" key="1">
    <citation type="submission" date="2014-01" db="EMBL/GenBank/DDBJ databases">
        <title>Full genme sequencing of cellulolytic bacterium Gynuella sunshinyii YC6258T gen. nov., sp. nov.</title>
        <authorList>
            <person name="Khan H."/>
            <person name="Chung E.J."/>
            <person name="Chung Y.R."/>
        </authorList>
    </citation>
    <scope>NUCLEOTIDE SEQUENCE [LARGE SCALE GENOMIC DNA]</scope>
    <source>
        <strain evidence="1 2">YC6258</strain>
    </source>
</reference>
<name>A0A0C5VF67_9GAMM</name>
<dbReference type="Proteomes" id="UP000032266">
    <property type="component" value="Chromosome"/>
</dbReference>
<accession>A0A0C5VF67</accession>
<proteinExistence type="predicted"/>